<reference evidence="1 2" key="1">
    <citation type="submission" date="2024-05" db="EMBL/GenBank/DDBJ databases">
        <title>Genome sequence of Ponticoccus litoralis KCCM 90028.</title>
        <authorList>
            <person name="Kim J.M."/>
            <person name="Lee J.K."/>
            <person name="Choi B.J."/>
            <person name="Bayburt H."/>
            <person name="Baek J.H."/>
            <person name="Jeon C.O."/>
        </authorList>
    </citation>
    <scope>NUCLEOTIDE SEQUENCE [LARGE SCALE GENOMIC DNA]</scope>
    <source>
        <strain evidence="1 2">KCCM 90028</strain>
    </source>
</reference>
<gene>
    <name evidence="1" type="ORF">ABFB10_00695</name>
</gene>
<proteinExistence type="predicted"/>
<dbReference type="AlphaFoldDB" id="A0AAW9SIL4"/>
<protein>
    <submittedName>
        <fullName evidence="1">Uncharacterized protein</fullName>
    </submittedName>
</protein>
<dbReference type="EMBL" id="JBDNCH010000001">
    <property type="protein sequence ID" value="MEN9059776.1"/>
    <property type="molecule type" value="Genomic_DNA"/>
</dbReference>
<evidence type="ECO:0000313" key="2">
    <source>
        <dbReference type="Proteomes" id="UP001428774"/>
    </source>
</evidence>
<organism evidence="1 2">
    <name type="scientific">Ponticoccus litoralis</name>
    <dbReference type="NCBI Taxonomy" id="422297"/>
    <lineage>
        <taxon>Bacteria</taxon>
        <taxon>Pseudomonadati</taxon>
        <taxon>Pseudomonadota</taxon>
        <taxon>Alphaproteobacteria</taxon>
        <taxon>Rhodobacterales</taxon>
        <taxon>Roseobacteraceae</taxon>
        <taxon>Ponticoccus</taxon>
    </lineage>
</organism>
<dbReference type="RefSeq" id="WP_347164913.1">
    <property type="nucleotide sequence ID" value="NZ_JBDNCH010000001.1"/>
</dbReference>
<name>A0AAW9SIL4_9RHOB</name>
<sequence>MQAHHADGVAVGVRLDDMADAGRSAGTGHVVDHNRGIHDLGQLMTDQATHQVMPATRGPDHGDVDRFAGVGILRKRGGCRKAGKHRQTRERGEELAAFHGVPFVFSLLRSAGITRLFTDRASQPATFSIAPQTGSDFPILLRSAGDALHPPVT</sequence>
<keyword evidence="2" id="KW-1185">Reference proteome</keyword>
<dbReference type="Proteomes" id="UP001428774">
    <property type="component" value="Unassembled WGS sequence"/>
</dbReference>
<comment type="caution">
    <text evidence="1">The sequence shown here is derived from an EMBL/GenBank/DDBJ whole genome shotgun (WGS) entry which is preliminary data.</text>
</comment>
<accession>A0AAW9SIL4</accession>
<evidence type="ECO:0000313" key="1">
    <source>
        <dbReference type="EMBL" id="MEN9059776.1"/>
    </source>
</evidence>